<dbReference type="SUPFAM" id="SSF50104">
    <property type="entry name" value="Translation proteins SH3-like domain"/>
    <property type="match status" value="1"/>
</dbReference>
<accession>A0AAD7E0N9</accession>
<feature type="compositionally biased region" description="Acidic residues" evidence="2">
    <location>
        <begin position="66"/>
        <end position="79"/>
    </location>
</feature>
<feature type="compositionally biased region" description="Basic and acidic residues" evidence="2">
    <location>
        <begin position="51"/>
        <end position="64"/>
    </location>
</feature>
<keyword evidence="1" id="KW-0175">Coiled coil</keyword>
<dbReference type="AlphaFoldDB" id="A0AAD7E0N9"/>
<protein>
    <recommendedName>
        <fullName evidence="3">KOW domain-containing protein</fullName>
    </recommendedName>
</protein>
<feature type="region of interest" description="Disordered" evidence="2">
    <location>
        <begin position="88"/>
        <end position="107"/>
    </location>
</feature>
<comment type="caution">
    <text evidence="4">The sequence shown here is derived from an EMBL/GenBank/DDBJ whole genome shotgun (WGS) entry which is preliminary data.</text>
</comment>
<dbReference type="Proteomes" id="UP001219525">
    <property type="component" value="Unassembled WGS sequence"/>
</dbReference>
<reference evidence="4" key="1">
    <citation type="submission" date="2023-03" db="EMBL/GenBank/DDBJ databases">
        <title>Massive genome expansion in bonnet fungi (Mycena s.s.) driven by repeated elements and novel gene families across ecological guilds.</title>
        <authorList>
            <consortium name="Lawrence Berkeley National Laboratory"/>
            <person name="Harder C.B."/>
            <person name="Miyauchi S."/>
            <person name="Viragh M."/>
            <person name="Kuo A."/>
            <person name="Thoen E."/>
            <person name="Andreopoulos B."/>
            <person name="Lu D."/>
            <person name="Skrede I."/>
            <person name="Drula E."/>
            <person name="Henrissat B."/>
            <person name="Morin E."/>
            <person name="Kohler A."/>
            <person name="Barry K."/>
            <person name="LaButti K."/>
            <person name="Morin E."/>
            <person name="Salamov A."/>
            <person name="Lipzen A."/>
            <person name="Mereny Z."/>
            <person name="Hegedus B."/>
            <person name="Baldrian P."/>
            <person name="Stursova M."/>
            <person name="Weitz H."/>
            <person name="Taylor A."/>
            <person name="Grigoriev I.V."/>
            <person name="Nagy L.G."/>
            <person name="Martin F."/>
            <person name="Kauserud H."/>
        </authorList>
    </citation>
    <scope>NUCLEOTIDE SEQUENCE</scope>
    <source>
        <strain evidence="4">9144</strain>
    </source>
</reference>
<sequence length="977" mass="108942">MLTSGTDVDTAFECSMHEMMVELDRVHYRPGTPPASRSPSPSPRKRQRVSKHSEIPKGVRRLLDLEAQDDSDSEDDADDVQVVTGDFIDDEADHELPVPSDPPFRDGEVREDAEVLRVLAASFEERALEEREEERRDEERREREVAEDISLVPPNIAASLHTFYVSSHWEHRLVDYMVTLDGLTLVGTPGPSSRLVFFETDKLADVANAAMKWMRTHRVWFKGPQAVSLLEIAPLLNIPQSLAPLPAFRLDNCFGRLRSPALRGLYRNDLVFIDRAGRGRIWVVPRFHLDPPDQSSPAATSDQSNRSRPSRRLLDVVELGRRRPDERLVFSSRGTRCIWGSRVFALPSGLGILPLALEYDAVRVRPTEDELDLFMASDCQEIDAPFVGPTCALQEGDRVLVVDQQRLFDRDGGKIVAIFERRVGNERVRMAVVSRPDELAEFAPRCFVRPVSSLRLHVLSWRRAVSVGDRVIVVAGSAFRGYSGRVFDFPTPASVHFESLEPDTLEVDVALRHVRLDFRRGDIVRVVRGEHKDKIGLVIALHLAGGVEIYLCDSARISSCLRPSFATAGAAFSTCSDTGDNSDEHATIRVPTHDVAFVPLDNSGFQMPGLSGEWSHRSVQARREASMALDRVRHKWELDLMRTGRFIIGMFVPVIGKHQKKGQFGVIQDYRRIVPTQDGGGSLTRDAEWGDIRKDVRISVRMDGSYLVEDLTLENVVERDSGLAVLMALLLQEFRKIKPFDREVQELSEPSPPTLQVSDLTEAELRDLSGPIASPAVSRPDVGETTGARLTHSALVWKRIDVRVESLDFLHGLAKQPNVGNKVGPKVTKVAGLCGYLRPFGRTVPPHATGSFTLRFLTRGRDANVPVVALRPLRTTPVPGEVGAVSCISARRCRVVIIGPDISGDRSWIGDYAETIPSSPPSITDVVQVRFAWERFGDGSHHQAHAAYHIECLCHSLNQDTPTDGPPVRHTDFDERP</sequence>
<gene>
    <name evidence="4" type="ORF">GGX14DRAFT_557621</name>
</gene>
<keyword evidence="5" id="KW-1185">Reference proteome</keyword>
<evidence type="ECO:0000313" key="4">
    <source>
        <dbReference type="EMBL" id="KAJ7223054.1"/>
    </source>
</evidence>
<dbReference type="InterPro" id="IPR008991">
    <property type="entry name" value="Translation_prot_SH3-like_sf"/>
</dbReference>
<evidence type="ECO:0000313" key="5">
    <source>
        <dbReference type="Proteomes" id="UP001219525"/>
    </source>
</evidence>
<evidence type="ECO:0000256" key="2">
    <source>
        <dbReference type="SAM" id="MobiDB-lite"/>
    </source>
</evidence>
<evidence type="ECO:0000259" key="3">
    <source>
        <dbReference type="SMART" id="SM00739"/>
    </source>
</evidence>
<proteinExistence type="predicted"/>
<feature type="coiled-coil region" evidence="1">
    <location>
        <begin position="121"/>
        <end position="149"/>
    </location>
</feature>
<dbReference type="EMBL" id="JARJCW010000006">
    <property type="protein sequence ID" value="KAJ7223054.1"/>
    <property type="molecule type" value="Genomic_DNA"/>
</dbReference>
<name>A0AAD7E0N9_9AGAR</name>
<feature type="domain" description="KOW" evidence="3">
    <location>
        <begin position="517"/>
        <end position="544"/>
    </location>
</feature>
<evidence type="ECO:0000256" key="1">
    <source>
        <dbReference type="SAM" id="Coils"/>
    </source>
</evidence>
<feature type="region of interest" description="Disordered" evidence="2">
    <location>
        <begin position="28"/>
        <end position="79"/>
    </location>
</feature>
<dbReference type="SMART" id="SM00739">
    <property type="entry name" value="KOW"/>
    <property type="match status" value="1"/>
</dbReference>
<dbReference type="InterPro" id="IPR005824">
    <property type="entry name" value="KOW"/>
</dbReference>
<organism evidence="4 5">
    <name type="scientific">Mycena pura</name>
    <dbReference type="NCBI Taxonomy" id="153505"/>
    <lineage>
        <taxon>Eukaryota</taxon>
        <taxon>Fungi</taxon>
        <taxon>Dikarya</taxon>
        <taxon>Basidiomycota</taxon>
        <taxon>Agaricomycotina</taxon>
        <taxon>Agaricomycetes</taxon>
        <taxon>Agaricomycetidae</taxon>
        <taxon>Agaricales</taxon>
        <taxon>Marasmiineae</taxon>
        <taxon>Mycenaceae</taxon>
        <taxon>Mycena</taxon>
    </lineage>
</organism>